<proteinExistence type="predicted"/>
<dbReference type="Pfam" id="PF00563">
    <property type="entry name" value="EAL"/>
    <property type="match status" value="1"/>
</dbReference>
<comment type="caution">
    <text evidence="2">The sequence shown here is derived from an EMBL/GenBank/DDBJ whole genome shotgun (WGS) entry which is preliminary data.</text>
</comment>
<organism evidence="2 3">
    <name type="scientific">Metabacillus mangrovi</name>
    <dbReference type="NCBI Taxonomy" id="1491830"/>
    <lineage>
        <taxon>Bacteria</taxon>
        <taxon>Bacillati</taxon>
        <taxon>Bacillota</taxon>
        <taxon>Bacilli</taxon>
        <taxon>Bacillales</taxon>
        <taxon>Bacillaceae</taxon>
        <taxon>Metabacillus</taxon>
    </lineage>
</organism>
<dbReference type="PANTHER" id="PTHR33121:SF15">
    <property type="entry name" value="BLUE LIGHT- AND TEMPERATURE-REGULATED ANTIREPRESSOR BLUF"/>
    <property type="match status" value="1"/>
</dbReference>
<dbReference type="EMBL" id="WMIB01000004">
    <property type="protein sequence ID" value="MTH53150.1"/>
    <property type="molecule type" value="Genomic_DNA"/>
</dbReference>
<evidence type="ECO:0000313" key="2">
    <source>
        <dbReference type="EMBL" id="MTH53150.1"/>
    </source>
</evidence>
<dbReference type="SUPFAM" id="SSF141868">
    <property type="entry name" value="EAL domain-like"/>
    <property type="match status" value="1"/>
</dbReference>
<protein>
    <submittedName>
        <fullName evidence="2">EAL domain-containing protein</fullName>
    </submittedName>
</protein>
<keyword evidence="3" id="KW-1185">Reference proteome</keyword>
<dbReference type="InterPro" id="IPR001633">
    <property type="entry name" value="EAL_dom"/>
</dbReference>
<dbReference type="AlphaFoldDB" id="A0A7X2S443"/>
<sequence>MNCSACSPDLAIPSAGYLIIDSATGESDTLPYKSEHHLASLLEECNKRADVQHLRAALTEDPGLPTAYSSFSYVFERVVSKETVDIIMEGDFSSFFQPIIQMESGQIFGYESLLRHAQPAFTPYKLFDTAIKTGLQSVLDRRARELAIIARSKSVKRGIKSFINFIPSSIYNPAHCLQHTFRMVKQYRVSPEDLIFEVVETEKINDIDHLKSILDTYRANGMKVALDDMGSGYSTYEVLEHLKPDFVKIDRSFISDCHNDSEKQSFLKNVQALAQDLSITVLGEGIETAEEFTFLQSIGIALGQGYYIGKPAPEPASGHLLFA</sequence>
<dbReference type="InterPro" id="IPR050706">
    <property type="entry name" value="Cyclic-di-GMP_PDE-like"/>
</dbReference>
<dbReference type="OrthoDB" id="581425at2"/>
<dbReference type="PANTHER" id="PTHR33121">
    <property type="entry name" value="CYCLIC DI-GMP PHOSPHODIESTERASE PDEF"/>
    <property type="match status" value="1"/>
</dbReference>
<evidence type="ECO:0000313" key="3">
    <source>
        <dbReference type="Proteomes" id="UP000434639"/>
    </source>
</evidence>
<reference evidence="2 3" key="1">
    <citation type="journal article" date="2017" name="Int. J. Syst. Evol. Microbiol.">
        <title>Bacillus mangrovi sp. nov., isolated from a sediment sample from a mangrove forest.</title>
        <authorList>
            <person name="Gupta V."/>
            <person name="Singh P.K."/>
            <person name="Korpole S."/>
            <person name="Tanuku N.R.S."/>
            <person name="Pinnaka A.K."/>
        </authorList>
    </citation>
    <scope>NUCLEOTIDE SEQUENCE [LARGE SCALE GENOMIC DNA]</scope>
    <source>
        <strain evidence="2 3">KCTC 33872</strain>
    </source>
</reference>
<name>A0A7X2S443_9BACI</name>
<gene>
    <name evidence="2" type="ORF">GKZ89_06965</name>
</gene>
<evidence type="ECO:0000259" key="1">
    <source>
        <dbReference type="PROSITE" id="PS50883"/>
    </source>
</evidence>
<accession>A0A7X2S443</accession>
<dbReference type="InterPro" id="IPR035919">
    <property type="entry name" value="EAL_sf"/>
</dbReference>
<dbReference type="Gene3D" id="3.20.20.450">
    <property type="entry name" value="EAL domain"/>
    <property type="match status" value="1"/>
</dbReference>
<dbReference type="CDD" id="cd01948">
    <property type="entry name" value="EAL"/>
    <property type="match status" value="1"/>
</dbReference>
<dbReference type="Proteomes" id="UP000434639">
    <property type="component" value="Unassembled WGS sequence"/>
</dbReference>
<dbReference type="SMART" id="SM00052">
    <property type="entry name" value="EAL"/>
    <property type="match status" value="1"/>
</dbReference>
<dbReference type="RefSeq" id="WP_155111675.1">
    <property type="nucleotide sequence ID" value="NZ_WMIB01000004.1"/>
</dbReference>
<dbReference type="GO" id="GO:0071111">
    <property type="term" value="F:cyclic-guanylate-specific phosphodiesterase activity"/>
    <property type="evidence" value="ECO:0007669"/>
    <property type="project" value="InterPro"/>
</dbReference>
<feature type="domain" description="EAL" evidence="1">
    <location>
        <begin position="76"/>
        <end position="323"/>
    </location>
</feature>
<dbReference type="PROSITE" id="PS50883">
    <property type="entry name" value="EAL"/>
    <property type="match status" value="1"/>
</dbReference>